<comment type="caution">
    <text evidence="1">The sequence shown here is derived from an EMBL/GenBank/DDBJ whole genome shotgun (WGS) entry which is preliminary data.</text>
</comment>
<dbReference type="AlphaFoldDB" id="A0A9D1EY26"/>
<proteinExistence type="predicted"/>
<accession>A0A9D1EY26</accession>
<name>A0A9D1EY26_9BACT</name>
<organism evidence="1 2">
    <name type="scientific">Candidatus Scatousia excrementigallinarum</name>
    <dbReference type="NCBI Taxonomy" id="2840935"/>
    <lineage>
        <taxon>Bacteria</taxon>
        <taxon>Candidatus Scatousia</taxon>
    </lineage>
</organism>
<evidence type="ECO:0000313" key="1">
    <source>
        <dbReference type="EMBL" id="HIS36028.1"/>
    </source>
</evidence>
<reference evidence="1" key="2">
    <citation type="journal article" date="2021" name="PeerJ">
        <title>Extensive microbial diversity within the chicken gut microbiome revealed by metagenomics and culture.</title>
        <authorList>
            <person name="Gilroy R."/>
            <person name="Ravi A."/>
            <person name="Getino M."/>
            <person name="Pursley I."/>
            <person name="Horton D.L."/>
            <person name="Alikhan N.F."/>
            <person name="Baker D."/>
            <person name="Gharbi K."/>
            <person name="Hall N."/>
            <person name="Watson M."/>
            <person name="Adriaenssens E.M."/>
            <person name="Foster-Nyarko E."/>
            <person name="Jarju S."/>
            <person name="Secka A."/>
            <person name="Antonio M."/>
            <person name="Oren A."/>
            <person name="Chaudhuri R.R."/>
            <person name="La Ragione R."/>
            <person name="Hildebrand F."/>
            <person name="Pallen M.J."/>
        </authorList>
    </citation>
    <scope>NUCLEOTIDE SEQUENCE</scope>
    <source>
        <strain evidence="1">6276</strain>
    </source>
</reference>
<dbReference type="Proteomes" id="UP000823928">
    <property type="component" value="Unassembled WGS sequence"/>
</dbReference>
<reference evidence="1" key="1">
    <citation type="submission" date="2020-10" db="EMBL/GenBank/DDBJ databases">
        <authorList>
            <person name="Gilroy R."/>
        </authorList>
    </citation>
    <scope>NUCLEOTIDE SEQUENCE</scope>
    <source>
        <strain evidence="1">6276</strain>
    </source>
</reference>
<protein>
    <submittedName>
        <fullName evidence="1">Uncharacterized protein</fullName>
    </submittedName>
</protein>
<dbReference type="EMBL" id="DVIU01000111">
    <property type="protein sequence ID" value="HIS36028.1"/>
    <property type="molecule type" value="Genomic_DNA"/>
</dbReference>
<evidence type="ECO:0000313" key="2">
    <source>
        <dbReference type="Proteomes" id="UP000823928"/>
    </source>
</evidence>
<sequence length="45" mass="5206">MEITSVNNELVKDTVKLQQKNIAINPASSFWKEENLLKKLVNTEF</sequence>
<gene>
    <name evidence="1" type="ORF">IAC10_05285</name>
</gene>